<accession>A0ABW3IHP6</accession>
<feature type="transmembrane region" description="Helical" evidence="1">
    <location>
        <begin position="16"/>
        <end position="39"/>
    </location>
</feature>
<dbReference type="Proteomes" id="UP001597100">
    <property type="component" value="Unassembled WGS sequence"/>
</dbReference>
<comment type="caution">
    <text evidence="2">The sequence shown here is derived from an EMBL/GenBank/DDBJ whole genome shotgun (WGS) entry which is preliminary data.</text>
</comment>
<evidence type="ECO:0000256" key="1">
    <source>
        <dbReference type="SAM" id="Phobius"/>
    </source>
</evidence>
<keyword evidence="3" id="KW-1185">Reference proteome</keyword>
<evidence type="ECO:0000313" key="3">
    <source>
        <dbReference type="Proteomes" id="UP001597100"/>
    </source>
</evidence>
<keyword evidence="1" id="KW-1133">Transmembrane helix</keyword>
<evidence type="ECO:0000313" key="2">
    <source>
        <dbReference type="EMBL" id="MFD0977045.1"/>
    </source>
</evidence>
<sequence length="183" mass="21204">MTKIILKSNFQAHQKLVLILLFIVTFFIGSLVLLAFLLGPANKIGISVWDYVYLMLFPLSLYIMLLLLSKNGVVIDDNQLFTSKFIFKKPWYRKKVDMAGMTDISILKFRGKQKFMFASAADPDKAYSVGLQRAFLLNENHTKKKLLFEVNNEEMAQQAVHTIKEETDLNFTVYSPKIRSRRR</sequence>
<evidence type="ECO:0008006" key="4">
    <source>
        <dbReference type="Google" id="ProtNLM"/>
    </source>
</evidence>
<protein>
    <recommendedName>
        <fullName evidence="4">PH (Pleckstrin Homology) domain-containing protein</fullName>
    </recommendedName>
</protein>
<proteinExistence type="predicted"/>
<keyword evidence="1" id="KW-0812">Transmembrane</keyword>
<gene>
    <name evidence="2" type="ORF">ACFQ1G_09595</name>
</gene>
<dbReference type="EMBL" id="JBHTJP010000035">
    <property type="protein sequence ID" value="MFD0977045.1"/>
    <property type="molecule type" value="Genomic_DNA"/>
</dbReference>
<organism evidence="2 3">
    <name type="scientific">Salinimicrobium gaetbulicola</name>
    <dbReference type="NCBI Taxonomy" id="999702"/>
    <lineage>
        <taxon>Bacteria</taxon>
        <taxon>Pseudomonadati</taxon>
        <taxon>Bacteroidota</taxon>
        <taxon>Flavobacteriia</taxon>
        <taxon>Flavobacteriales</taxon>
        <taxon>Flavobacteriaceae</taxon>
        <taxon>Salinimicrobium</taxon>
    </lineage>
</organism>
<reference evidence="3" key="1">
    <citation type="journal article" date="2019" name="Int. J. Syst. Evol. Microbiol.">
        <title>The Global Catalogue of Microorganisms (GCM) 10K type strain sequencing project: providing services to taxonomists for standard genome sequencing and annotation.</title>
        <authorList>
            <consortium name="The Broad Institute Genomics Platform"/>
            <consortium name="The Broad Institute Genome Sequencing Center for Infectious Disease"/>
            <person name="Wu L."/>
            <person name="Ma J."/>
        </authorList>
    </citation>
    <scope>NUCLEOTIDE SEQUENCE [LARGE SCALE GENOMIC DNA]</scope>
    <source>
        <strain evidence="3">CCUG 60898</strain>
    </source>
</reference>
<dbReference type="RefSeq" id="WP_380739006.1">
    <property type="nucleotide sequence ID" value="NZ_JBHTJP010000035.1"/>
</dbReference>
<feature type="transmembrane region" description="Helical" evidence="1">
    <location>
        <begin position="51"/>
        <end position="68"/>
    </location>
</feature>
<name>A0ABW3IHP6_9FLAO</name>
<keyword evidence="1" id="KW-0472">Membrane</keyword>